<dbReference type="EMBL" id="ODYU01005868">
    <property type="protein sequence ID" value="SOQ47190.1"/>
    <property type="molecule type" value="Genomic_DNA"/>
</dbReference>
<accession>A0A2H1W276</accession>
<keyword evidence="1" id="KW-0833">Ubl conjugation pathway</keyword>
<dbReference type="AlphaFoldDB" id="A0A2H1W276"/>
<feature type="region of interest" description="Disordered" evidence="2">
    <location>
        <begin position="1"/>
        <end position="39"/>
    </location>
</feature>
<evidence type="ECO:0000256" key="1">
    <source>
        <dbReference type="ARBA" id="ARBA00022786"/>
    </source>
</evidence>
<feature type="domain" description="F-box" evidence="3">
    <location>
        <begin position="197"/>
        <end position="248"/>
    </location>
</feature>
<proteinExistence type="predicted"/>
<feature type="region of interest" description="Disordered" evidence="2">
    <location>
        <begin position="66"/>
        <end position="94"/>
    </location>
</feature>
<dbReference type="Gene3D" id="1.20.1280.50">
    <property type="match status" value="1"/>
</dbReference>
<dbReference type="CDD" id="cd22089">
    <property type="entry name" value="F-box_FBXO9"/>
    <property type="match status" value="1"/>
</dbReference>
<dbReference type="GO" id="GO:0005737">
    <property type="term" value="C:cytoplasm"/>
    <property type="evidence" value="ECO:0007669"/>
    <property type="project" value="TreeGrafter"/>
</dbReference>
<dbReference type="Pfam" id="PF19270">
    <property type="entry name" value="FBO_C"/>
    <property type="match status" value="1"/>
</dbReference>
<dbReference type="SUPFAM" id="SSF81383">
    <property type="entry name" value="F-box domain"/>
    <property type="match status" value="1"/>
</dbReference>
<sequence length="463" mass="53853">MAHYLSQVSATGSPVGGAGGDSEGEEQEDPSSSSPDDVVEIEDSLKKLNVQDKTQNADDELAAFRQQWQRELEANASPKRSTPPKQKQFAEPISDEEKAKQLFLSGIEMERRGRLYEAIQHYKYSLQILPDVEKRLHNELQAEMPEEEEIETDVIIPKVAYPEDDEEEIEGEDLLSKLRRILASKGALCEPELETRDAHISWLPYEVILEILRWVVSSELDVFSLDQVSNVCRGLYVAAREPDIWRSLCLNTWGIECGTLASHGYISWRQMYMARPRVHLHGVYIAKTTYVRHGDKCYQNEFYQSWFLIDYYRYLRFFADGSVLMWTTPDEPQSCVSHLKSRQFKHGLGIMPGHYRVVGEKVVIVVKRVNQEKKPAASNTRFRSRHKEIEQQQEQTFHVELELVGSRSARNWRMEWRHYAACTRRDQWTQFELTPGKFPPFRFSRVRSYMAESEAPLPTRHYN</sequence>
<dbReference type="PROSITE" id="PS50181">
    <property type="entry name" value="FBOX"/>
    <property type="match status" value="1"/>
</dbReference>
<organism evidence="4">
    <name type="scientific">Spodoptera frugiperda</name>
    <name type="common">Fall armyworm</name>
    <dbReference type="NCBI Taxonomy" id="7108"/>
    <lineage>
        <taxon>Eukaryota</taxon>
        <taxon>Metazoa</taxon>
        <taxon>Ecdysozoa</taxon>
        <taxon>Arthropoda</taxon>
        <taxon>Hexapoda</taxon>
        <taxon>Insecta</taxon>
        <taxon>Pterygota</taxon>
        <taxon>Neoptera</taxon>
        <taxon>Endopterygota</taxon>
        <taxon>Lepidoptera</taxon>
        <taxon>Glossata</taxon>
        <taxon>Ditrysia</taxon>
        <taxon>Noctuoidea</taxon>
        <taxon>Noctuidae</taxon>
        <taxon>Amphipyrinae</taxon>
        <taxon>Spodoptera</taxon>
    </lineage>
</organism>
<protein>
    <submittedName>
        <fullName evidence="4">SFRICE_003421</fullName>
    </submittedName>
</protein>
<dbReference type="InterPro" id="IPR001810">
    <property type="entry name" value="F-box_dom"/>
</dbReference>
<dbReference type="InterPro" id="IPR045464">
    <property type="entry name" value="Hrt3/FBXO9_C"/>
</dbReference>
<dbReference type="InterPro" id="IPR036047">
    <property type="entry name" value="F-box-like_dom_sf"/>
</dbReference>
<evidence type="ECO:0000259" key="3">
    <source>
        <dbReference type="PROSITE" id="PS50181"/>
    </source>
</evidence>
<evidence type="ECO:0000256" key="2">
    <source>
        <dbReference type="SAM" id="MobiDB-lite"/>
    </source>
</evidence>
<dbReference type="PANTHER" id="PTHR12874:SF29">
    <property type="entry name" value="F-BOX ONLY PROTEIN 9"/>
    <property type="match status" value="1"/>
</dbReference>
<dbReference type="Pfam" id="PF12937">
    <property type="entry name" value="F-box-like"/>
    <property type="match status" value="1"/>
</dbReference>
<gene>
    <name evidence="4" type="ORF">SFRICE_003421</name>
</gene>
<dbReference type="GO" id="GO:0019005">
    <property type="term" value="C:SCF ubiquitin ligase complex"/>
    <property type="evidence" value="ECO:0007669"/>
    <property type="project" value="TreeGrafter"/>
</dbReference>
<reference evidence="4" key="1">
    <citation type="submission" date="2016-07" db="EMBL/GenBank/DDBJ databases">
        <authorList>
            <person name="Bretaudeau A."/>
        </authorList>
    </citation>
    <scope>NUCLEOTIDE SEQUENCE</scope>
    <source>
        <strain evidence="4">Rice</strain>
        <tissue evidence="4">Whole body</tissue>
    </source>
</reference>
<dbReference type="GO" id="GO:0031146">
    <property type="term" value="P:SCF-dependent proteasomal ubiquitin-dependent protein catabolic process"/>
    <property type="evidence" value="ECO:0007669"/>
    <property type="project" value="TreeGrafter"/>
</dbReference>
<dbReference type="PANTHER" id="PTHR12874">
    <property type="entry name" value="F-BOX ONLY PROTEIN 48-RELATED"/>
    <property type="match status" value="1"/>
</dbReference>
<evidence type="ECO:0000313" key="4">
    <source>
        <dbReference type="EMBL" id="SOQ47190.1"/>
    </source>
</evidence>
<feature type="compositionally biased region" description="Polar residues" evidence="2">
    <location>
        <begin position="1"/>
        <end position="11"/>
    </location>
</feature>
<name>A0A2H1W276_SPOFR</name>